<dbReference type="PANTHER" id="PTHR22765">
    <property type="entry name" value="RING FINGER AND PROTEASE ASSOCIATED DOMAIN-CONTAINING"/>
    <property type="match status" value="1"/>
</dbReference>
<evidence type="ECO:0000259" key="3">
    <source>
        <dbReference type="PROSITE" id="PS50089"/>
    </source>
</evidence>
<dbReference type="Proteomes" id="UP001237642">
    <property type="component" value="Unassembled WGS sequence"/>
</dbReference>
<name>A0AAD8N8Q3_9APIA</name>
<dbReference type="GO" id="GO:0006511">
    <property type="term" value="P:ubiquitin-dependent protein catabolic process"/>
    <property type="evidence" value="ECO:0007669"/>
    <property type="project" value="TreeGrafter"/>
</dbReference>
<dbReference type="InterPro" id="IPR013083">
    <property type="entry name" value="Znf_RING/FYVE/PHD"/>
</dbReference>
<dbReference type="SUPFAM" id="SSF57850">
    <property type="entry name" value="RING/U-box"/>
    <property type="match status" value="1"/>
</dbReference>
<organism evidence="4 5">
    <name type="scientific">Heracleum sosnowskyi</name>
    <dbReference type="NCBI Taxonomy" id="360622"/>
    <lineage>
        <taxon>Eukaryota</taxon>
        <taxon>Viridiplantae</taxon>
        <taxon>Streptophyta</taxon>
        <taxon>Embryophyta</taxon>
        <taxon>Tracheophyta</taxon>
        <taxon>Spermatophyta</taxon>
        <taxon>Magnoliopsida</taxon>
        <taxon>eudicotyledons</taxon>
        <taxon>Gunneridae</taxon>
        <taxon>Pentapetalae</taxon>
        <taxon>asterids</taxon>
        <taxon>campanulids</taxon>
        <taxon>Apiales</taxon>
        <taxon>Apiaceae</taxon>
        <taxon>Apioideae</taxon>
        <taxon>apioid superclade</taxon>
        <taxon>Tordylieae</taxon>
        <taxon>Tordyliinae</taxon>
        <taxon>Heracleum</taxon>
    </lineage>
</organism>
<feature type="compositionally biased region" description="Acidic residues" evidence="2">
    <location>
        <begin position="158"/>
        <end position="200"/>
    </location>
</feature>
<dbReference type="GO" id="GO:0008270">
    <property type="term" value="F:zinc ion binding"/>
    <property type="evidence" value="ECO:0007669"/>
    <property type="project" value="UniProtKB-KW"/>
</dbReference>
<keyword evidence="5" id="KW-1185">Reference proteome</keyword>
<dbReference type="PROSITE" id="PS50089">
    <property type="entry name" value="ZF_RING_2"/>
    <property type="match status" value="1"/>
</dbReference>
<proteinExistence type="predicted"/>
<evidence type="ECO:0000256" key="1">
    <source>
        <dbReference type="PROSITE-ProRule" id="PRU00175"/>
    </source>
</evidence>
<reference evidence="4" key="2">
    <citation type="submission" date="2023-05" db="EMBL/GenBank/DDBJ databases">
        <authorList>
            <person name="Schelkunov M.I."/>
        </authorList>
    </citation>
    <scope>NUCLEOTIDE SEQUENCE</scope>
    <source>
        <strain evidence="4">Hsosn_3</strain>
        <tissue evidence="4">Leaf</tissue>
    </source>
</reference>
<dbReference type="AlphaFoldDB" id="A0AAD8N8Q3"/>
<dbReference type="SMART" id="SM00184">
    <property type="entry name" value="RING"/>
    <property type="match status" value="1"/>
</dbReference>
<feature type="region of interest" description="Disordered" evidence="2">
    <location>
        <begin position="155"/>
        <end position="200"/>
    </location>
</feature>
<evidence type="ECO:0000313" key="4">
    <source>
        <dbReference type="EMBL" id="KAK1399901.1"/>
    </source>
</evidence>
<accession>A0AAD8N8Q3</accession>
<reference evidence="4" key="1">
    <citation type="submission" date="2023-02" db="EMBL/GenBank/DDBJ databases">
        <title>Genome of toxic invasive species Heracleum sosnowskyi carries increased number of genes despite the absence of recent whole-genome duplications.</title>
        <authorList>
            <person name="Schelkunov M."/>
            <person name="Shtratnikova V."/>
            <person name="Makarenko M."/>
            <person name="Klepikova A."/>
            <person name="Omelchenko D."/>
            <person name="Novikova G."/>
            <person name="Obukhova E."/>
            <person name="Bogdanov V."/>
            <person name="Penin A."/>
            <person name="Logacheva M."/>
        </authorList>
    </citation>
    <scope>NUCLEOTIDE SEQUENCE</scope>
    <source>
        <strain evidence="4">Hsosn_3</strain>
        <tissue evidence="4">Leaf</tissue>
    </source>
</reference>
<dbReference type="InterPro" id="IPR051826">
    <property type="entry name" value="E3_ubiquitin-ligase_domain"/>
</dbReference>
<keyword evidence="1" id="KW-0479">Metal-binding</keyword>
<dbReference type="EMBL" id="JAUIZM010000002">
    <property type="protein sequence ID" value="KAK1399901.1"/>
    <property type="molecule type" value="Genomic_DNA"/>
</dbReference>
<evidence type="ECO:0000313" key="5">
    <source>
        <dbReference type="Proteomes" id="UP001237642"/>
    </source>
</evidence>
<keyword evidence="1" id="KW-0862">Zinc</keyword>
<dbReference type="GO" id="GO:0061630">
    <property type="term" value="F:ubiquitin protein ligase activity"/>
    <property type="evidence" value="ECO:0007669"/>
    <property type="project" value="TreeGrafter"/>
</dbReference>
<feature type="domain" description="RING-type" evidence="3">
    <location>
        <begin position="236"/>
        <end position="282"/>
    </location>
</feature>
<dbReference type="Gene3D" id="3.30.40.10">
    <property type="entry name" value="Zinc/RING finger domain, C3HC4 (zinc finger)"/>
    <property type="match status" value="1"/>
</dbReference>
<dbReference type="InterPro" id="IPR001841">
    <property type="entry name" value="Znf_RING"/>
</dbReference>
<dbReference type="PANTHER" id="PTHR22765:SF434">
    <property type="entry name" value="GB|AAD18119.1-RELATED"/>
    <property type="match status" value="1"/>
</dbReference>
<protein>
    <recommendedName>
        <fullName evidence="3">RING-type domain-containing protein</fullName>
    </recommendedName>
</protein>
<dbReference type="Pfam" id="PF13639">
    <property type="entry name" value="zf-RING_2"/>
    <property type="match status" value="1"/>
</dbReference>
<sequence>MSNILYREAARVTDVRIFKSHEPHHEYIQGKFIFQVTDCSITNGNMVPIQRSLLAPVLFGISPSQLSSRDGLFQLIYYSVLESQEGLFHSKTSSDLISKNLAEKITAKIMSRFSFATAISCPSIVIVVNVDRILIYEIYFDHQILEFDHDAVSSSINNDEEDMDDEDDGDDDNDGDVDGNDDNDDDNNDNDGDVDDNDDSDDKYYEDCFGDRNGFSEVTGLVEVNPHEVLNSTDHCCICLEEYGSDFSRVAKAATSVCSHMFHKECIGPWLRKFSNCCPLCRSVFIAQI</sequence>
<comment type="caution">
    <text evidence="4">The sequence shown here is derived from an EMBL/GenBank/DDBJ whole genome shotgun (WGS) entry which is preliminary data.</text>
</comment>
<evidence type="ECO:0000256" key="2">
    <source>
        <dbReference type="SAM" id="MobiDB-lite"/>
    </source>
</evidence>
<gene>
    <name evidence="4" type="ORF">POM88_009764</name>
</gene>
<keyword evidence="1" id="KW-0863">Zinc-finger</keyword>